<dbReference type="GO" id="GO:0043565">
    <property type="term" value="F:sequence-specific DNA binding"/>
    <property type="evidence" value="ECO:0007669"/>
    <property type="project" value="InterPro"/>
</dbReference>
<dbReference type="PRINTS" id="PR00033">
    <property type="entry name" value="HTHASNC"/>
</dbReference>
<evidence type="ECO:0000259" key="4">
    <source>
        <dbReference type="PROSITE" id="PS50956"/>
    </source>
</evidence>
<dbReference type="AlphaFoldDB" id="A0A285N7T5"/>
<keyword evidence="2 5" id="KW-0238">DNA-binding</keyword>
<dbReference type="InterPro" id="IPR019885">
    <property type="entry name" value="Tscrpt_reg_HTH_AsnC-type_CS"/>
</dbReference>
<dbReference type="GO" id="GO:0043200">
    <property type="term" value="P:response to amino acid"/>
    <property type="evidence" value="ECO:0007669"/>
    <property type="project" value="TreeGrafter"/>
</dbReference>
<dbReference type="OrthoDB" id="57033at2157"/>
<keyword evidence="1" id="KW-0805">Transcription regulation</keyword>
<dbReference type="CDD" id="cd00090">
    <property type="entry name" value="HTH_ARSR"/>
    <property type="match status" value="1"/>
</dbReference>
<evidence type="ECO:0000313" key="6">
    <source>
        <dbReference type="Proteomes" id="UP000219453"/>
    </source>
</evidence>
<dbReference type="SUPFAM" id="SSF46785">
    <property type="entry name" value="Winged helix' DNA-binding domain"/>
    <property type="match status" value="1"/>
</dbReference>
<sequence>MELDEVDEGILYLLQQDARHLTTTEMAERVGVSASTVRNRIERLESEGVVRGYRPDIDYDKAGYQLHVLFICRAESAERDRLASETHTISGVVQTREVLNGSDNLQVEAVGTDTDDIARISDELGALGLDVVNSKILKSTRVQPFDHFGEEIERGDDE</sequence>
<evidence type="ECO:0000256" key="3">
    <source>
        <dbReference type="ARBA" id="ARBA00023163"/>
    </source>
</evidence>
<protein>
    <submittedName>
        <fullName evidence="5">DNA-binding transcriptional regulator, Lrp family</fullName>
    </submittedName>
</protein>
<reference evidence="5 6" key="1">
    <citation type="submission" date="2017-09" db="EMBL/GenBank/DDBJ databases">
        <authorList>
            <person name="Ehlers B."/>
            <person name="Leendertz F.H."/>
        </authorList>
    </citation>
    <scope>NUCLEOTIDE SEQUENCE [LARGE SCALE GENOMIC DNA]</scope>
    <source>
        <strain evidence="5 6">DSM 27208</strain>
    </source>
</reference>
<dbReference type="Pfam" id="PF13412">
    <property type="entry name" value="HTH_24"/>
    <property type="match status" value="1"/>
</dbReference>
<dbReference type="PANTHER" id="PTHR30154:SF34">
    <property type="entry name" value="TRANSCRIPTIONAL REGULATOR AZLB"/>
    <property type="match status" value="1"/>
</dbReference>
<evidence type="ECO:0000256" key="2">
    <source>
        <dbReference type="ARBA" id="ARBA00023125"/>
    </source>
</evidence>
<feature type="domain" description="HTH asnC-type" evidence="4">
    <location>
        <begin position="3"/>
        <end position="65"/>
    </location>
</feature>
<gene>
    <name evidence="5" type="ORF">SAMN06269185_0728</name>
</gene>
<dbReference type="SMART" id="SM00344">
    <property type="entry name" value="HTH_ASNC"/>
    <property type="match status" value="1"/>
</dbReference>
<dbReference type="PANTHER" id="PTHR30154">
    <property type="entry name" value="LEUCINE-RESPONSIVE REGULATORY PROTEIN"/>
    <property type="match status" value="1"/>
</dbReference>
<dbReference type="InterPro" id="IPR036388">
    <property type="entry name" value="WH-like_DNA-bd_sf"/>
</dbReference>
<dbReference type="InterPro" id="IPR019888">
    <property type="entry name" value="Tscrpt_reg_AsnC-like"/>
</dbReference>
<dbReference type="EMBL" id="OBEJ01000001">
    <property type="protein sequence ID" value="SNZ04937.1"/>
    <property type="molecule type" value="Genomic_DNA"/>
</dbReference>
<dbReference type="RefSeq" id="WP_097007723.1">
    <property type="nucleotide sequence ID" value="NZ_OBEJ01000001.1"/>
</dbReference>
<dbReference type="InterPro" id="IPR011991">
    <property type="entry name" value="ArsR-like_HTH"/>
</dbReference>
<dbReference type="InterPro" id="IPR000485">
    <property type="entry name" value="AsnC-type_HTH_dom"/>
</dbReference>
<name>A0A285N7T5_NATPI</name>
<proteinExistence type="predicted"/>
<dbReference type="PROSITE" id="PS00519">
    <property type="entry name" value="HTH_ASNC_1"/>
    <property type="match status" value="1"/>
</dbReference>
<organism evidence="5 6">
    <name type="scientific">Natronoarchaeum philippinense</name>
    <dbReference type="NCBI Taxonomy" id="558529"/>
    <lineage>
        <taxon>Archaea</taxon>
        <taxon>Methanobacteriati</taxon>
        <taxon>Methanobacteriota</taxon>
        <taxon>Stenosarchaea group</taxon>
        <taxon>Halobacteria</taxon>
        <taxon>Halobacteriales</taxon>
        <taxon>Natronoarchaeaceae</taxon>
    </lineage>
</organism>
<keyword evidence="3" id="KW-0804">Transcription</keyword>
<dbReference type="Proteomes" id="UP000219453">
    <property type="component" value="Unassembled WGS sequence"/>
</dbReference>
<dbReference type="PROSITE" id="PS50956">
    <property type="entry name" value="HTH_ASNC_2"/>
    <property type="match status" value="1"/>
</dbReference>
<keyword evidence="6" id="KW-1185">Reference proteome</keyword>
<dbReference type="InterPro" id="IPR036390">
    <property type="entry name" value="WH_DNA-bd_sf"/>
</dbReference>
<accession>A0A285N7T5</accession>
<dbReference type="GO" id="GO:0005829">
    <property type="term" value="C:cytosol"/>
    <property type="evidence" value="ECO:0007669"/>
    <property type="project" value="TreeGrafter"/>
</dbReference>
<evidence type="ECO:0000256" key="1">
    <source>
        <dbReference type="ARBA" id="ARBA00023015"/>
    </source>
</evidence>
<evidence type="ECO:0000313" key="5">
    <source>
        <dbReference type="EMBL" id="SNZ04937.1"/>
    </source>
</evidence>
<dbReference type="Gene3D" id="1.10.10.10">
    <property type="entry name" value="Winged helix-like DNA-binding domain superfamily/Winged helix DNA-binding domain"/>
    <property type="match status" value="1"/>
</dbReference>